<gene>
    <name evidence="2" type="ORF">FOH10_34355</name>
</gene>
<feature type="region of interest" description="Disordered" evidence="1">
    <location>
        <begin position="1"/>
        <end position="30"/>
    </location>
</feature>
<evidence type="ECO:0000256" key="1">
    <source>
        <dbReference type="SAM" id="MobiDB-lite"/>
    </source>
</evidence>
<dbReference type="Proteomes" id="UP000317039">
    <property type="component" value="Chromosome"/>
</dbReference>
<name>A0A516NVW2_9NOCA</name>
<proteinExistence type="predicted"/>
<dbReference type="RefSeq" id="WP_143983738.1">
    <property type="nucleotide sequence ID" value="NZ_CP041695.1"/>
</dbReference>
<evidence type="ECO:0000313" key="2">
    <source>
        <dbReference type="EMBL" id="QDP83049.1"/>
    </source>
</evidence>
<dbReference type="EMBL" id="CP041695">
    <property type="protein sequence ID" value="QDP83049.1"/>
    <property type="molecule type" value="Genomic_DNA"/>
</dbReference>
<dbReference type="AlphaFoldDB" id="A0A516NVW2"/>
<evidence type="ECO:0000313" key="3">
    <source>
        <dbReference type="Proteomes" id="UP000317039"/>
    </source>
</evidence>
<accession>A0A516NVW2</accession>
<dbReference type="KEGG" id="nod:FOH10_34355"/>
<protein>
    <submittedName>
        <fullName evidence="2">Uncharacterized protein</fullName>
    </submittedName>
</protein>
<dbReference type="GeneID" id="80337437"/>
<reference evidence="2 3" key="1">
    <citation type="submission" date="2019-07" db="EMBL/GenBank/DDBJ databases">
        <title>Complete Genome Sequence and Methylome Analysis of Nocardia otitidis-caviarum NEB252.</title>
        <authorList>
            <person name="Fomenkov A."/>
            <person name="Anton B.P."/>
            <person name="Vincze T."/>
            <person name="Roberts R.J."/>
        </authorList>
    </citation>
    <scope>NUCLEOTIDE SEQUENCE [LARGE SCALE GENOMIC DNA]</scope>
    <source>
        <strain evidence="2 3">NEB252</strain>
    </source>
</reference>
<feature type="compositionally biased region" description="Polar residues" evidence="1">
    <location>
        <begin position="1"/>
        <end position="11"/>
    </location>
</feature>
<organism evidence="2 3">
    <name type="scientific">Nocardia otitidiscaviarum</name>
    <dbReference type="NCBI Taxonomy" id="1823"/>
    <lineage>
        <taxon>Bacteria</taxon>
        <taxon>Bacillati</taxon>
        <taxon>Actinomycetota</taxon>
        <taxon>Actinomycetes</taxon>
        <taxon>Mycobacteriales</taxon>
        <taxon>Nocardiaceae</taxon>
        <taxon>Nocardia</taxon>
    </lineage>
</organism>
<sequence length="335" mass="34491">MVQSLQSTPSDGSLELMTGTVGPAGPEGEPCPAFRWEGDIADQAALTALASKLGPAQAGKAWRVLAGDSLVFWNGTGFDTFTEAFGAAGPDGDTCTVTLGTVDTGPAGSDLQATITGTPPNLRLDLTIPRGVQGSQGPAGGPGPIRNAPDYADVAHVDGAVPVWNTALGKWVPRAYPGIRGPWSIVEGTAWDGGAGFAPSQSNTSTSPNTVARLNVPAQDTDWRPIVHGGVTVQSTDDSTTFDERIDAEVRLDSASGQILALGTGVGAGIDVHCRFQPYFGARITPDSAVGVVPAGQPAVLHVVLRRAAGSSNYHYFMAGAQITCWARPVTTTTE</sequence>